<proteinExistence type="predicted"/>
<name>A0AAV6FDK2_9TELE</name>
<sequence length="152" mass="17382">MDQARCIAEELNRGSYSTLWEYFCDKPGASGYPHGDLTPESEDECTDDESDFIKLENIPNLQLTLADDEDEDSNDKLSPELMYKIRSDSIAAETEWQNMRIIGHLEANRHTVVTLEMTTSTKKPQMKRKSSRTTYFIGGNEVCRNTFQFLVA</sequence>
<protein>
    <submittedName>
        <fullName evidence="1">Uncharacterized protein</fullName>
    </submittedName>
</protein>
<evidence type="ECO:0000313" key="2">
    <source>
        <dbReference type="Proteomes" id="UP000823561"/>
    </source>
</evidence>
<dbReference type="EMBL" id="JADWDJ010000024">
    <property type="protein sequence ID" value="KAG5260589.1"/>
    <property type="molecule type" value="Genomic_DNA"/>
</dbReference>
<gene>
    <name evidence="1" type="ORF">AALO_G00294190</name>
</gene>
<dbReference type="AlphaFoldDB" id="A0AAV6FDK2"/>
<keyword evidence="2" id="KW-1185">Reference proteome</keyword>
<reference evidence="1" key="1">
    <citation type="submission" date="2020-10" db="EMBL/GenBank/DDBJ databases">
        <title>Chromosome-scale genome assembly of the Allis shad, Alosa alosa.</title>
        <authorList>
            <person name="Margot Z."/>
            <person name="Christophe K."/>
            <person name="Cabau C."/>
            <person name="Louis A."/>
            <person name="Berthelot C."/>
            <person name="Parey E."/>
            <person name="Roest Crollius H."/>
            <person name="Montfort J."/>
            <person name="Robinson-Rechavi M."/>
            <person name="Bucao C."/>
            <person name="Bouchez O."/>
            <person name="Gislard M."/>
            <person name="Lluch J."/>
            <person name="Milhes M."/>
            <person name="Lampietro C."/>
            <person name="Lopez Roques C."/>
            <person name="Donnadieu C."/>
            <person name="Braasch I."/>
            <person name="Desvignes T."/>
            <person name="Postlethwait J."/>
            <person name="Bobe J."/>
            <person name="Guiguen Y."/>
        </authorList>
    </citation>
    <scope>NUCLEOTIDE SEQUENCE</scope>
    <source>
        <strain evidence="1">M-15738</strain>
        <tissue evidence="1">Blood</tissue>
    </source>
</reference>
<evidence type="ECO:0000313" key="1">
    <source>
        <dbReference type="EMBL" id="KAG5260589.1"/>
    </source>
</evidence>
<organism evidence="1 2">
    <name type="scientific">Alosa alosa</name>
    <name type="common">allis shad</name>
    <dbReference type="NCBI Taxonomy" id="278164"/>
    <lineage>
        <taxon>Eukaryota</taxon>
        <taxon>Metazoa</taxon>
        <taxon>Chordata</taxon>
        <taxon>Craniata</taxon>
        <taxon>Vertebrata</taxon>
        <taxon>Euteleostomi</taxon>
        <taxon>Actinopterygii</taxon>
        <taxon>Neopterygii</taxon>
        <taxon>Teleostei</taxon>
        <taxon>Clupei</taxon>
        <taxon>Clupeiformes</taxon>
        <taxon>Clupeoidei</taxon>
        <taxon>Clupeidae</taxon>
        <taxon>Alosa</taxon>
    </lineage>
</organism>
<comment type="caution">
    <text evidence="1">The sequence shown here is derived from an EMBL/GenBank/DDBJ whole genome shotgun (WGS) entry which is preliminary data.</text>
</comment>
<accession>A0AAV6FDK2</accession>
<dbReference type="Proteomes" id="UP000823561">
    <property type="component" value="Chromosome 24"/>
</dbReference>